<proteinExistence type="predicted"/>
<evidence type="ECO:0000313" key="2">
    <source>
        <dbReference type="Proteomes" id="UP001632037"/>
    </source>
</evidence>
<keyword evidence="2" id="KW-1185">Reference proteome</keyword>
<dbReference type="EMBL" id="JBIMZQ010000025">
    <property type="protein sequence ID" value="KAL3663972.1"/>
    <property type="molecule type" value="Genomic_DNA"/>
</dbReference>
<dbReference type="Proteomes" id="UP001632037">
    <property type="component" value="Unassembled WGS sequence"/>
</dbReference>
<sequence length="107" mass="11817">MSLTIFPQCLRCPPHAVAVLVTRAAGTGRDFALTSGVLVTDLTRIRRRLGAQADLRLPHLVPKYRGAGHEGKPNFQAPWGPLWLASEVQHSSSHFSRRLQVCHKVAE</sequence>
<evidence type="ECO:0008006" key="3">
    <source>
        <dbReference type="Google" id="ProtNLM"/>
    </source>
</evidence>
<protein>
    <recommendedName>
        <fullName evidence="3">Secreted protein</fullName>
    </recommendedName>
</protein>
<reference evidence="1 2" key="1">
    <citation type="submission" date="2024-09" db="EMBL/GenBank/DDBJ databases">
        <title>Genome sequencing and assembly of Phytophthora oleae, isolate VK10A, causative agent of rot of olive drupes.</title>
        <authorList>
            <person name="Conti Taguali S."/>
            <person name="Riolo M."/>
            <person name="La Spada F."/>
            <person name="Cacciola S.O."/>
            <person name="Dionisio G."/>
        </authorList>
    </citation>
    <scope>NUCLEOTIDE SEQUENCE [LARGE SCALE GENOMIC DNA]</scope>
    <source>
        <strain evidence="1 2">VK10A</strain>
    </source>
</reference>
<comment type="caution">
    <text evidence="1">The sequence shown here is derived from an EMBL/GenBank/DDBJ whole genome shotgun (WGS) entry which is preliminary data.</text>
</comment>
<gene>
    <name evidence="1" type="ORF">V7S43_010859</name>
</gene>
<organism evidence="1 2">
    <name type="scientific">Phytophthora oleae</name>
    <dbReference type="NCBI Taxonomy" id="2107226"/>
    <lineage>
        <taxon>Eukaryota</taxon>
        <taxon>Sar</taxon>
        <taxon>Stramenopiles</taxon>
        <taxon>Oomycota</taxon>
        <taxon>Peronosporomycetes</taxon>
        <taxon>Peronosporales</taxon>
        <taxon>Peronosporaceae</taxon>
        <taxon>Phytophthora</taxon>
    </lineage>
</organism>
<evidence type="ECO:0000313" key="1">
    <source>
        <dbReference type="EMBL" id="KAL3663972.1"/>
    </source>
</evidence>
<name>A0ABD3FC17_9STRA</name>
<dbReference type="AlphaFoldDB" id="A0ABD3FC17"/>
<accession>A0ABD3FC17</accession>